<dbReference type="GO" id="GO:0016020">
    <property type="term" value="C:membrane"/>
    <property type="evidence" value="ECO:0007669"/>
    <property type="project" value="TreeGrafter"/>
</dbReference>
<dbReference type="InterPro" id="IPR000073">
    <property type="entry name" value="AB_hydrolase_1"/>
</dbReference>
<dbReference type="PRINTS" id="PR00111">
    <property type="entry name" value="ABHYDROLASE"/>
</dbReference>
<sequence length="261" mass="29289">MITDDGCELWTSATGRDEPILCCHGGPGLWDMFGTLDLGPRFRLIRWDQRGAGRSEARGPYTLERMVADVDAVREWHGIDRVPVLGHSWGAHLGLLYALAWPERVSALVYVSGVGLGHEWHAEFKRNFERLVGEQPRGEGRERAIWQWTADFVTDGARHAEAMATPWFPVNYEANTALSEEMRTVPESELVSACESLRVPTLIVDGMADNRPRWAVDSLEQALPSVRRVRFENVGHVPWLEAPDGFRSVVTEFLTALHCSG</sequence>
<comment type="similarity">
    <text evidence="1">Belongs to the peptidase S33 family.</text>
</comment>
<dbReference type="GO" id="GO:0004177">
    <property type="term" value="F:aminopeptidase activity"/>
    <property type="evidence" value="ECO:0007669"/>
    <property type="project" value="UniProtKB-EC"/>
</dbReference>
<evidence type="ECO:0000259" key="3">
    <source>
        <dbReference type="Pfam" id="PF00561"/>
    </source>
</evidence>
<dbReference type="Pfam" id="PF00561">
    <property type="entry name" value="Abhydrolase_1"/>
    <property type="match status" value="1"/>
</dbReference>
<dbReference type="SUPFAM" id="SSF53474">
    <property type="entry name" value="alpha/beta-Hydrolases"/>
    <property type="match status" value="1"/>
</dbReference>
<dbReference type="InterPro" id="IPR050266">
    <property type="entry name" value="AB_hydrolase_sf"/>
</dbReference>
<dbReference type="Gene3D" id="3.40.50.1820">
    <property type="entry name" value="alpha/beta hydrolase"/>
    <property type="match status" value="1"/>
</dbReference>
<keyword evidence="5" id="KW-1185">Reference proteome</keyword>
<evidence type="ECO:0000256" key="2">
    <source>
        <dbReference type="ARBA" id="ARBA00022801"/>
    </source>
</evidence>
<dbReference type="InterPro" id="IPR002410">
    <property type="entry name" value="Peptidase_S33"/>
</dbReference>
<gene>
    <name evidence="4" type="ORF">BB31_07790</name>
</gene>
<name>A0A2P2FYE6_AMYLU</name>
<dbReference type="InterPro" id="IPR029058">
    <property type="entry name" value="AB_hydrolase_fold"/>
</dbReference>
<dbReference type="EMBL" id="JFBM01000005">
    <property type="protein sequence ID" value="KFU81748.1"/>
    <property type="molecule type" value="Genomic_DNA"/>
</dbReference>
<feature type="domain" description="AB hydrolase-1" evidence="3">
    <location>
        <begin position="19"/>
        <end position="241"/>
    </location>
</feature>
<dbReference type="PRINTS" id="PR00793">
    <property type="entry name" value="PROAMNOPTASE"/>
</dbReference>
<proteinExistence type="inferred from homology"/>
<evidence type="ECO:0000313" key="4">
    <source>
        <dbReference type="EMBL" id="KFU81748.1"/>
    </source>
</evidence>
<dbReference type="RefSeq" id="WP_034307699.1">
    <property type="nucleotide sequence ID" value="NZ_JFBM01000005.1"/>
</dbReference>
<dbReference type="AlphaFoldDB" id="A0A2P2FYE6"/>
<comment type="caution">
    <text evidence="4">The sequence shown here is derived from an EMBL/GenBank/DDBJ whole genome shotgun (WGS) entry which is preliminary data.</text>
</comment>
<reference evidence="4 5" key="1">
    <citation type="journal article" date="2014" name="Genome Announc.">
        <title>Draft Genome Sequence of Amycolatopsis lurida NRRL 2430, Producer of the Glycopeptide Family Antibiotic Ristocetin.</title>
        <authorList>
            <person name="Kwun M.J."/>
            <person name="Hong H.J."/>
        </authorList>
    </citation>
    <scope>NUCLEOTIDE SEQUENCE [LARGE SCALE GENOMIC DNA]</scope>
    <source>
        <strain evidence="4 5">NRRL 2430</strain>
    </source>
</reference>
<protein>
    <submittedName>
        <fullName evidence="4">Alpha/beta hydrolase</fullName>
    </submittedName>
</protein>
<dbReference type="GO" id="GO:0006508">
    <property type="term" value="P:proteolysis"/>
    <property type="evidence" value="ECO:0007669"/>
    <property type="project" value="InterPro"/>
</dbReference>
<keyword evidence="2 4" id="KW-0378">Hydrolase</keyword>
<accession>A0A2P2FYE6</accession>
<dbReference type="PANTHER" id="PTHR43798">
    <property type="entry name" value="MONOACYLGLYCEROL LIPASE"/>
    <property type="match status" value="1"/>
</dbReference>
<evidence type="ECO:0000256" key="1">
    <source>
        <dbReference type="ARBA" id="ARBA00010088"/>
    </source>
</evidence>
<dbReference type="PANTHER" id="PTHR43798:SF31">
    <property type="entry name" value="AB HYDROLASE SUPERFAMILY PROTEIN YCLE"/>
    <property type="match status" value="1"/>
</dbReference>
<organism evidence="4 5">
    <name type="scientific">Amycolatopsis lurida NRRL 2430</name>
    <dbReference type="NCBI Taxonomy" id="1460371"/>
    <lineage>
        <taxon>Bacteria</taxon>
        <taxon>Bacillati</taxon>
        <taxon>Actinomycetota</taxon>
        <taxon>Actinomycetes</taxon>
        <taxon>Pseudonocardiales</taxon>
        <taxon>Pseudonocardiaceae</taxon>
        <taxon>Amycolatopsis</taxon>
    </lineage>
</organism>
<evidence type="ECO:0000313" key="5">
    <source>
        <dbReference type="Proteomes" id="UP000256220"/>
    </source>
</evidence>
<dbReference type="Proteomes" id="UP000256220">
    <property type="component" value="Unassembled WGS sequence"/>
</dbReference>